<gene>
    <name evidence="1" type="ORF">SPIL2461_LOCUS16939</name>
</gene>
<organism evidence="1 2">
    <name type="scientific">Symbiodinium pilosum</name>
    <name type="common">Dinoflagellate</name>
    <dbReference type="NCBI Taxonomy" id="2952"/>
    <lineage>
        <taxon>Eukaryota</taxon>
        <taxon>Sar</taxon>
        <taxon>Alveolata</taxon>
        <taxon>Dinophyceae</taxon>
        <taxon>Suessiales</taxon>
        <taxon>Symbiodiniaceae</taxon>
        <taxon>Symbiodinium</taxon>
    </lineage>
</organism>
<dbReference type="Proteomes" id="UP000649617">
    <property type="component" value="Unassembled WGS sequence"/>
</dbReference>
<sequence length="463" mass="52339">SNISSSQFGASGCFRTYPAALPAFRFFEISEVAISDNFGFFFYKPAETAPRFLASILVELFRRLQAAALLGEGAQTEDPYSSQLLEVLSSLEGALKRWQTALLESAGRLTKDRCWFRWGIRFVNQRFANVICAIPQADGKKRGVADWFVRQTKTNIFDAVTSSTKIFLDLQSDSTCRECLCMEFMNVLAALSHCGFATETVSSMFESCMGRIVGDWKSDNLGPYEDCGVQLPQVLSVLAKARRDMFRGPSDAAKYHLLKEILDTCRENHKCREGAAFSARHTFENILLHGFLDFFPAEGFSPSEMWSINNFQNELLDHITPLCGESVFEHPYGESPWPADEVRALMRVKTSHYFSLRLPWRFRSNEMPLSDRIAKSQPEISAIRKGWVKKRLDGTTRYLRLQSTPVVSEHSNPGDPSGEALFPDEDIEDIRLACQEYPVLRDTLEEFLDELLELRASAEGGDD</sequence>
<dbReference type="EMBL" id="CAJNIZ010042843">
    <property type="protein sequence ID" value="CAE7640213.1"/>
    <property type="molecule type" value="Genomic_DNA"/>
</dbReference>
<reference evidence="1" key="1">
    <citation type="submission" date="2021-02" db="EMBL/GenBank/DDBJ databases">
        <authorList>
            <person name="Dougan E. K."/>
            <person name="Rhodes N."/>
            <person name="Thang M."/>
            <person name="Chan C."/>
        </authorList>
    </citation>
    <scope>NUCLEOTIDE SEQUENCE</scope>
</reference>
<protein>
    <submittedName>
        <fullName evidence="1">Uncharacterized protein</fullName>
    </submittedName>
</protein>
<keyword evidence="2" id="KW-1185">Reference proteome</keyword>
<evidence type="ECO:0000313" key="2">
    <source>
        <dbReference type="Proteomes" id="UP000649617"/>
    </source>
</evidence>
<evidence type="ECO:0000313" key="1">
    <source>
        <dbReference type="EMBL" id="CAE7640213.1"/>
    </source>
</evidence>
<name>A0A812VGR4_SYMPI</name>
<feature type="non-terminal residue" evidence="1">
    <location>
        <position position="1"/>
    </location>
</feature>
<accession>A0A812VGR4</accession>
<dbReference type="AlphaFoldDB" id="A0A812VGR4"/>
<dbReference type="OrthoDB" id="10612811at2759"/>
<comment type="caution">
    <text evidence="1">The sequence shown here is derived from an EMBL/GenBank/DDBJ whole genome shotgun (WGS) entry which is preliminary data.</text>
</comment>
<proteinExistence type="predicted"/>